<proteinExistence type="predicted"/>
<name>A0A8J7GHX1_9BACL</name>
<dbReference type="RefSeq" id="WP_194561495.1">
    <property type="nucleotide sequence ID" value="NZ_JADKPV010000001.1"/>
</dbReference>
<comment type="caution">
    <text evidence="2">The sequence shown here is derived from an EMBL/GenBank/DDBJ whole genome shotgun (WGS) entry which is preliminary data.</text>
</comment>
<evidence type="ECO:0000256" key="1">
    <source>
        <dbReference type="SAM" id="MobiDB-lite"/>
    </source>
</evidence>
<dbReference type="AlphaFoldDB" id="A0A8J7GHX1"/>
<feature type="region of interest" description="Disordered" evidence="1">
    <location>
        <begin position="23"/>
        <end position="70"/>
    </location>
</feature>
<keyword evidence="3" id="KW-1185">Reference proteome</keyword>
<protein>
    <submittedName>
        <fullName evidence="2">DUF3886 domain-containing protein</fullName>
    </submittedName>
</protein>
<dbReference type="EMBL" id="JADKPV010000001">
    <property type="protein sequence ID" value="MBF4500030.1"/>
    <property type="molecule type" value="Genomic_DNA"/>
</dbReference>
<organism evidence="2 3">
    <name type="scientific">Savagea serpentis</name>
    <dbReference type="NCBI Taxonomy" id="2785297"/>
    <lineage>
        <taxon>Bacteria</taxon>
        <taxon>Bacillati</taxon>
        <taxon>Bacillota</taxon>
        <taxon>Bacilli</taxon>
        <taxon>Bacillales</taxon>
        <taxon>Caryophanaceae</taxon>
        <taxon>Savagea</taxon>
    </lineage>
</organism>
<reference evidence="2" key="1">
    <citation type="submission" date="2020-11" db="EMBL/GenBank/DDBJ databases">
        <title>Multidrug resistant novel bacterium Savagea serpentis sp. nov., isolated from the scats of a vine snake (Ahaetulla nasuta).</title>
        <authorList>
            <person name="Venkata Ramana V."/>
            <person name="Vikas Patil S."/>
            <person name="Yogita Lugani V."/>
        </authorList>
    </citation>
    <scope>NUCLEOTIDE SEQUENCE</scope>
    <source>
        <strain evidence="2">SN6</strain>
    </source>
</reference>
<dbReference type="Proteomes" id="UP000622653">
    <property type="component" value="Unassembled WGS sequence"/>
</dbReference>
<evidence type="ECO:0000313" key="2">
    <source>
        <dbReference type="EMBL" id="MBF4500030.1"/>
    </source>
</evidence>
<dbReference type="Pfam" id="PF13025">
    <property type="entry name" value="DUF3886"/>
    <property type="match status" value="1"/>
</dbReference>
<dbReference type="InterPro" id="IPR024980">
    <property type="entry name" value="DUF3886"/>
</dbReference>
<evidence type="ECO:0000313" key="3">
    <source>
        <dbReference type="Proteomes" id="UP000622653"/>
    </source>
</evidence>
<sequence>MIDEKFTLADQLNEALQKELKTVKKEAQQREKKELEQQRERKRKEREEREKNKSFEELLAEYDGPIQKYE</sequence>
<gene>
    <name evidence="2" type="ORF">IRY55_01540</name>
</gene>
<accession>A0A8J7GHX1</accession>
<feature type="compositionally biased region" description="Basic and acidic residues" evidence="1">
    <location>
        <begin position="23"/>
        <end position="56"/>
    </location>
</feature>